<sequence length="488" mass="50325">MGGLRPAPQMRPVELVDDDDLSGTGGDLARDDADNLPGAGAADGAGARGGGWRRRRWVVISVVVVVGAAAVATGVTERAAREQADAFAALPGVVRPLEQVPVERWRADADGPTPVLGAGGGIVTVAGAQGSWTVRSWDPATGALRWEVPVVDEPGSGFESVAVACSATVDPSALLLCSWTEPGVVYGGSGESTPYVPPTQFLALDPDGGEQRGAWELEGNLLGLVRAEGDVVVATGLRDRHVLVERRDGTDGTVRWSWTSPIPLVDSGGVRAAPQLVGDDRVVGLVAMTTTLLDAGTGAVLEAGPPGRQILVTGLPDGGFATWESGYGGTLRDADGEMRARVPGLPLAVVGDASVDDLLMDVGNRVVAVRPQDGVVTWRLPSSMSPVAMAYGVVVMAGEGSVGAVDGADGRLLWEEELVAEQRIPPATDGLHVLTAEPDGEGRRHLVARGLRDGVEAWRLGVPSDVLLLTGIGGRLVVVTDDVVIVLA</sequence>
<organism evidence="4 5">
    <name type="scientific">Cellulomonas avistercoris</name>
    <dbReference type="NCBI Taxonomy" id="2762242"/>
    <lineage>
        <taxon>Bacteria</taxon>
        <taxon>Bacillati</taxon>
        <taxon>Actinomycetota</taxon>
        <taxon>Actinomycetes</taxon>
        <taxon>Micrococcales</taxon>
        <taxon>Cellulomonadaceae</taxon>
        <taxon>Cellulomonas</taxon>
    </lineage>
</organism>
<dbReference type="Gene3D" id="2.40.10.480">
    <property type="match status" value="1"/>
</dbReference>
<feature type="region of interest" description="Disordered" evidence="1">
    <location>
        <begin position="1"/>
        <end position="49"/>
    </location>
</feature>
<dbReference type="SUPFAM" id="SSF50998">
    <property type="entry name" value="Quinoprotein alcohol dehydrogenase-like"/>
    <property type="match status" value="1"/>
</dbReference>
<keyword evidence="2" id="KW-0472">Membrane</keyword>
<dbReference type="RefSeq" id="WP_191782034.1">
    <property type="nucleotide sequence ID" value="NZ_JACSQV010000005.1"/>
</dbReference>
<protein>
    <submittedName>
        <fullName evidence="4">PQQ-binding-like beta-propeller repeat protein</fullName>
    </submittedName>
</protein>
<dbReference type="InterPro" id="IPR015943">
    <property type="entry name" value="WD40/YVTN_repeat-like_dom_sf"/>
</dbReference>
<feature type="domain" description="Pyrrolo-quinoline quinone repeat" evidence="3">
    <location>
        <begin position="399"/>
        <end position="483"/>
    </location>
</feature>
<dbReference type="EMBL" id="JACSQV010000005">
    <property type="protein sequence ID" value="MBD7918154.1"/>
    <property type="molecule type" value="Genomic_DNA"/>
</dbReference>
<dbReference type="InterPro" id="IPR011047">
    <property type="entry name" value="Quinoprotein_ADH-like_sf"/>
</dbReference>
<evidence type="ECO:0000313" key="4">
    <source>
        <dbReference type="EMBL" id="MBD7918154.1"/>
    </source>
</evidence>
<comment type="caution">
    <text evidence="4">The sequence shown here is derived from an EMBL/GenBank/DDBJ whole genome shotgun (WGS) entry which is preliminary data.</text>
</comment>
<dbReference type="InterPro" id="IPR002372">
    <property type="entry name" value="PQQ_rpt_dom"/>
</dbReference>
<keyword evidence="5" id="KW-1185">Reference proteome</keyword>
<evidence type="ECO:0000259" key="3">
    <source>
        <dbReference type="Pfam" id="PF13360"/>
    </source>
</evidence>
<keyword evidence="2" id="KW-1133">Transmembrane helix</keyword>
<dbReference type="Pfam" id="PF13360">
    <property type="entry name" value="PQQ_2"/>
    <property type="match status" value="1"/>
</dbReference>
<accession>A0ABR8QCL1</accession>
<keyword evidence="2" id="KW-0812">Transmembrane</keyword>
<gene>
    <name evidence="4" type="ORF">H9657_07660</name>
</gene>
<evidence type="ECO:0000256" key="2">
    <source>
        <dbReference type="SAM" id="Phobius"/>
    </source>
</evidence>
<reference evidence="4 5" key="1">
    <citation type="submission" date="2020-08" db="EMBL/GenBank/DDBJ databases">
        <title>A Genomic Blueprint of the Chicken Gut Microbiome.</title>
        <authorList>
            <person name="Gilroy R."/>
            <person name="Ravi A."/>
            <person name="Getino M."/>
            <person name="Pursley I."/>
            <person name="Horton D.L."/>
            <person name="Alikhan N.-F."/>
            <person name="Baker D."/>
            <person name="Gharbi K."/>
            <person name="Hall N."/>
            <person name="Watson M."/>
            <person name="Adriaenssens E.M."/>
            <person name="Foster-Nyarko E."/>
            <person name="Jarju S."/>
            <person name="Secka A."/>
            <person name="Antonio M."/>
            <person name="Oren A."/>
            <person name="Chaudhuri R."/>
            <person name="La Ragione R.M."/>
            <person name="Hildebrand F."/>
            <person name="Pallen M.J."/>
        </authorList>
    </citation>
    <scope>NUCLEOTIDE SEQUENCE [LARGE SCALE GENOMIC DNA]</scope>
    <source>
        <strain evidence="4 5">Sa3CUA2</strain>
    </source>
</reference>
<name>A0ABR8QCL1_9CELL</name>
<proteinExistence type="predicted"/>
<evidence type="ECO:0000313" key="5">
    <source>
        <dbReference type="Proteomes" id="UP000604241"/>
    </source>
</evidence>
<evidence type="ECO:0000256" key="1">
    <source>
        <dbReference type="SAM" id="MobiDB-lite"/>
    </source>
</evidence>
<feature type="transmembrane region" description="Helical" evidence="2">
    <location>
        <begin position="57"/>
        <end position="75"/>
    </location>
</feature>
<dbReference type="Gene3D" id="2.130.10.10">
    <property type="entry name" value="YVTN repeat-like/Quinoprotein amine dehydrogenase"/>
    <property type="match status" value="1"/>
</dbReference>
<dbReference type="Proteomes" id="UP000604241">
    <property type="component" value="Unassembled WGS sequence"/>
</dbReference>